<accession>A0AB34JWP1</accession>
<proteinExistence type="predicted"/>
<feature type="region of interest" description="Disordered" evidence="1">
    <location>
        <begin position="317"/>
        <end position="346"/>
    </location>
</feature>
<evidence type="ECO:0000256" key="1">
    <source>
        <dbReference type="SAM" id="MobiDB-lite"/>
    </source>
</evidence>
<protein>
    <submittedName>
        <fullName evidence="2">Uncharacterized protein</fullName>
    </submittedName>
</protein>
<gene>
    <name evidence="2" type="ORF">AB1Y20_019709</name>
</gene>
<feature type="compositionally biased region" description="Basic and acidic residues" evidence="1">
    <location>
        <begin position="213"/>
        <end position="222"/>
    </location>
</feature>
<organism evidence="2 3">
    <name type="scientific">Prymnesium parvum</name>
    <name type="common">Toxic golden alga</name>
    <dbReference type="NCBI Taxonomy" id="97485"/>
    <lineage>
        <taxon>Eukaryota</taxon>
        <taxon>Haptista</taxon>
        <taxon>Haptophyta</taxon>
        <taxon>Prymnesiophyceae</taxon>
        <taxon>Prymnesiales</taxon>
        <taxon>Prymnesiaceae</taxon>
        <taxon>Prymnesium</taxon>
    </lineage>
</organism>
<sequence>MPSDSVLELHQSLLNEATARLACMTTAQAEVEEELVNLPPVQGKSASAAMEAVRARLRAEHQAIKERTEQEHEPAWAEARERFEATRREINRALMLELASQLTEETHRSRETFALELQQTRQQLAMARARVERRPQTAQTLPRAACAASRTPSRASPCRVARAEVHDARPWSACPCASAKERHEAPSAGQQSRGVAQSLGSLSSSDSSEEGSDIPRDTEHSVRQQAVRAPRRAAFKCSDSCIPSTSPLRRSPAISMAPLPVYWNNTAAPPGRLFSLSSTYLEPPLMESAAERLHKTRLLPQAKGHIDWNPSPAPTAGLFSSIKKATSPSAEKRSSIARKFPQHQLA</sequence>
<dbReference type="Proteomes" id="UP001515480">
    <property type="component" value="Unassembled WGS sequence"/>
</dbReference>
<evidence type="ECO:0000313" key="2">
    <source>
        <dbReference type="EMBL" id="KAL1524829.1"/>
    </source>
</evidence>
<name>A0AB34JWP1_PRYPA</name>
<comment type="caution">
    <text evidence="2">The sequence shown here is derived from an EMBL/GenBank/DDBJ whole genome shotgun (WGS) entry which is preliminary data.</text>
</comment>
<dbReference type="AlphaFoldDB" id="A0AB34JWP1"/>
<keyword evidence="3" id="KW-1185">Reference proteome</keyword>
<evidence type="ECO:0000313" key="3">
    <source>
        <dbReference type="Proteomes" id="UP001515480"/>
    </source>
</evidence>
<dbReference type="EMBL" id="JBGBPQ010000004">
    <property type="protein sequence ID" value="KAL1524829.1"/>
    <property type="molecule type" value="Genomic_DNA"/>
</dbReference>
<reference evidence="2 3" key="1">
    <citation type="journal article" date="2024" name="Science">
        <title>Giant polyketide synthase enzymes in the biosynthesis of giant marine polyether toxins.</title>
        <authorList>
            <person name="Fallon T.R."/>
            <person name="Shende V.V."/>
            <person name="Wierzbicki I.H."/>
            <person name="Pendleton A.L."/>
            <person name="Watervoot N.F."/>
            <person name="Auber R.P."/>
            <person name="Gonzalez D.J."/>
            <person name="Wisecaver J.H."/>
            <person name="Moore B.S."/>
        </authorList>
    </citation>
    <scope>NUCLEOTIDE SEQUENCE [LARGE SCALE GENOMIC DNA]</scope>
    <source>
        <strain evidence="2 3">12B1</strain>
    </source>
</reference>
<feature type="region of interest" description="Disordered" evidence="1">
    <location>
        <begin position="129"/>
        <end position="157"/>
    </location>
</feature>
<feature type="region of interest" description="Disordered" evidence="1">
    <location>
        <begin position="182"/>
        <end position="231"/>
    </location>
</feature>